<reference evidence="3" key="1">
    <citation type="submission" date="2016-06" db="UniProtKB">
        <authorList>
            <consortium name="WormBaseParasite"/>
        </authorList>
    </citation>
    <scope>IDENTIFICATION</scope>
</reference>
<dbReference type="EMBL" id="UYSU01037999">
    <property type="protein sequence ID" value="VDL99716.1"/>
    <property type="molecule type" value="Genomic_DNA"/>
</dbReference>
<gene>
    <name evidence="1" type="ORF">SSLN_LOCUS13331</name>
</gene>
<proteinExistence type="predicted"/>
<accession>A0A183TA33</accession>
<reference evidence="1 2" key="2">
    <citation type="submission" date="2018-11" db="EMBL/GenBank/DDBJ databases">
        <authorList>
            <consortium name="Pathogen Informatics"/>
        </authorList>
    </citation>
    <scope>NUCLEOTIDE SEQUENCE [LARGE SCALE GENOMIC DNA]</scope>
    <source>
        <strain evidence="1 2">NST_G2</strain>
    </source>
</reference>
<evidence type="ECO:0000313" key="3">
    <source>
        <dbReference type="WBParaSite" id="SSLN_0001383401-mRNA-1"/>
    </source>
</evidence>
<organism evidence="3">
    <name type="scientific">Schistocephalus solidus</name>
    <name type="common">Tapeworm</name>
    <dbReference type="NCBI Taxonomy" id="70667"/>
    <lineage>
        <taxon>Eukaryota</taxon>
        <taxon>Metazoa</taxon>
        <taxon>Spiralia</taxon>
        <taxon>Lophotrochozoa</taxon>
        <taxon>Platyhelminthes</taxon>
        <taxon>Cestoda</taxon>
        <taxon>Eucestoda</taxon>
        <taxon>Diphyllobothriidea</taxon>
        <taxon>Diphyllobothriidae</taxon>
        <taxon>Schistocephalus</taxon>
    </lineage>
</organism>
<evidence type="ECO:0000313" key="1">
    <source>
        <dbReference type="EMBL" id="VDL99716.1"/>
    </source>
</evidence>
<keyword evidence="2" id="KW-1185">Reference proteome</keyword>
<dbReference type="AlphaFoldDB" id="A0A183TA33"/>
<dbReference type="Proteomes" id="UP000275846">
    <property type="component" value="Unassembled WGS sequence"/>
</dbReference>
<dbReference type="OrthoDB" id="10670663at2759"/>
<evidence type="ECO:0000313" key="2">
    <source>
        <dbReference type="Proteomes" id="UP000275846"/>
    </source>
</evidence>
<protein>
    <submittedName>
        <fullName evidence="1 3">Uncharacterized protein</fullName>
    </submittedName>
</protein>
<sequence length="363" mass="41240">MLHNTVRVNFPRIYLTLCSTHHLNPVSRQSEEDWRWERAQAHALWSKTKQERNGIREGRLGSQLNEGAIKAKLRRSHCSLTLSPSVNRSTQNTHWADRAPVNTRTGLTRITPTSATYLRRRIDYTKPADQTEMKNFFKAIKATYGPCIKWTAPLLSSDGTTILIEKSKILKPWAVTFRSVLVCSSAISDTAIDRLLQLDTNNDLGLPPSLSDTIRAMQQLSSWKAPGSNAIPPEVYKHGGPRPMAELTTLFQQMWHQGQVSQNFKDATIVHLHKWNDNRQHLVAAPSQFHLPHDGVDAADPSSLQDFCVRDPVLLSHLKYSVDAAEMKVIRFPEFIGVDGSYLRSIKCVVKMVTLYIFRFVFR</sequence>
<name>A0A183TA33_SCHSO</name>
<dbReference type="WBParaSite" id="SSLN_0001383401-mRNA-1">
    <property type="protein sequence ID" value="SSLN_0001383401-mRNA-1"/>
    <property type="gene ID" value="SSLN_0001383401"/>
</dbReference>